<gene>
    <name evidence="1" type="ORF">NDU88_012736</name>
</gene>
<evidence type="ECO:0000313" key="2">
    <source>
        <dbReference type="Proteomes" id="UP001066276"/>
    </source>
</evidence>
<organism evidence="1 2">
    <name type="scientific">Pleurodeles waltl</name>
    <name type="common">Iberian ribbed newt</name>
    <dbReference type="NCBI Taxonomy" id="8319"/>
    <lineage>
        <taxon>Eukaryota</taxon>
        <taxon>Metazoa</taxon>
        <taxon>Chordata</taxon>
        <taxon>Craniata</taxon>
        <taxon>Vertebrata</taxon>
        <taxon>Euteleostomi</taxon>
        <taxon>Amphibia</taxon>
        <taxon>Batrachia</taxon>
        <taxon>Caudata</taxon>
        <taxon>Salamandroidea</taxon>
        <taxon>Salamandridae</taxon>
        <taxon>Pleurodelinae</taxon>
        <taxon>Pleurodeles</taxon>
    </lineage>
</organism>
<name>A0AAV7R6T3_PLEWA</name>
<proteinExistence type="predicted"/>
<protein>
    <submittedName>
        <fullName evidence="1">Uncharacterized protein</fullName>
    </submittedName>
</protein>
<dbReference type="AlphaFoldDB" id="A0AAV7R6T3"/>
<dbReference type="Proteomes" id="UP001066276">
    <property type="component" value="Chromosome 6"/>
</dbReference>
<dbReference type="EMBL" id="JANPWB010000010">
    <property type="protein sequence ID" value="KAJ1146463.1"/>
    <property type="molecule type" value="Genomic_DNA"/>
</dbReference>
<evidence type="ECO:0000313" key="1">
    <source>
        <dbReference type="EMBL" id="KAJ1146463.1"/>
    </source>
</evidence>
<sequence length="72" mass="7865">MHFTVGRLKPDVTAQRTLIRGRQLGYNTPAITSGDPAGVPNPFGFKPDVAVLRILSIVPYPYHDTLTRTSGD</sequence>
<accession>A0AAV7R6T3</accession>
<comment type="caution">
    <text evidence="1">The sequence shown here is derived from an EMBL/GenBank/DDBJ whole genome shotgun (WGS) entry which is preliminary data.</text>
</comment>
<keyword evidence="2" id="KW-1185">Reference proteome</keyword>
<reference evidence="1" key="1">
    <citation type="journal article" date="2022" name="bioRxiv">
        <title>Sequencing and chromosome-scale assembly of the giantPleurodeles waltlgenome.</title>
        <authorList>
            <person name="Brown T."/>
            <person name="Elewa A."/>
            <person name="Iarovenko S."/>
            <person name="Subramanian E."/>
            <person name="Araus A.J."/>
            <person name="Petzold A."/>
            <person name="Susuki M."/>
            <person name="Suzuki K.-i.T."/>
            <person name="Hayashi T."/>
            <person name="Toyoda A."/>
            <person name="Oliveira C."/>
            <person name="Osipova E."/>
            <person name="Leigh N.D."/>
            <person name="Simon A."/>
            <person name="Yun M.H."/>
        </authorList>
    </citation>
    <scope>NUCLEOTIDE SEQUENCE</scope>
    <source>
        <strain evidence="1">20211129_DDA</strain>
        <tissue evidence="1">Liver</tissue>
    </source>
</reference>